<dbReference type="GO" id="GO:0005829">
    <property type="term" value="C:cytosol"/>
    <property type="evidence" value="ECO:0007669"/>
    <property type="project" value="TreeGrafter"/>
</dbReference>
<keyword evidence="15" id="KW-1185">Reference proteome</keyword>
<comment type="subcellular location">
    <subcellularLocation>
        <location evidence="9">Cytoplasm</location>
    </subcellularLocation>
</comment>
<keyword evidence="4 9" id="KW-0547">Nucleotide-binding</keyword>
<evidence type="ECO:0000259" key="12">
    <source>
        <dbReference type="Pfam" id="PF03950"/>
    </source>
</evidence>
<dbReference type="AlphaFoldDB" id="A0A560DJ57"/>
<evidence type="ECO:0000313" key="15">
    <source>
        <dbReference type="Proteomes" id="UP000319949"/>
    </source>
</evidence>
<dbReference type="SUPFAM" id="SSF50715">
    <property type="entry name" value="Ribosomal protein L25-like"/>
    <property type="match status" value="1"/>
</dbReference>
<dbReference type="STRING" id="1803665.GCA_001641335_01071"/>
<comment type="subunit">
    <text evidence="9">Monomer.</text>
</comment>
<dbReference type="PANTHER" id="PTHR43097">
    <property type="entry name" value="GLUTAMINE-TRNA LIGASE"/>
    <property type="match status" value="1"/>
</dbReference>
<comment type="similarity">
    <text evidence="1 9 10">Belongs to the class-I aminoacyl-tRNA synthetase family.</text>
</comment>
<dbReference type="FunFam" id="2.40.240.10:FF:000001">
    <property type="entry name" value="Glutamine--tRNA ligase"/>
    <property type="match status" value="1"/>
</dbReference>
<keyword evidence="7 9" id="KW-0030">Aminoacyl-tRNA synthetase</keyword>
<dbReference type="NCBIfam" id="NF011291">
    <property type="entry name" value="PRK14703.1"/>
    <property type="match status" value="1"/>
</dbReference>
<dbReference type="GO" id="GO:0006424">
    <property type="term" value="P:glutamyl-tRNA aminoacylation"/>
    <property type="evidence" value="ECO:0007669"/>
    <property type="project" value="UniProtKB-UniRule"/>
</dbReference>
<keyword evidence="3 9" id="KW-0436">Ligase</keyword>
<dbReference type="EMBL" id="VITK01000006">
    <property type="protein sequence ID" value="TWA97147.1"/>
    <property type="molecule type" value="Genomic_DNA"/>
</dbReference>
<evidence type="ECO:0000256" key="10">
    <source>
        <dbReference type="RuleBase" id="RU363037"/>
    </source>
</evidence>
<dbReference type="CDD" id="cd00807">
    <property type="entry name" value="GlnRS_core"/>
    <property type="match status" value="1"/>
</dbReference>
<feature type="binding site" evidence="9">
    <location>
        <begin position="271"/>
        <end position="273"/>
    </location>
    <ligand>
        <name>ATP</name>
        <dbReference type="ChEBI" id="CHEBI:30616"/>
    </ligand>
</feature>
<keyword evidence="6 9" id="KW-0648">Protein biosynthesis</keyword>
<dbReference type="HAMAP" id="MF_00126">
    <property type="entry name" value="Gln_tRNA_synth"/>
    <property type="match status" value="1"/>
</dbReference>
<sequence length="769" mass="87087">MTEPVAAEVGRDFIRDIIQADLDQGKYKEIVTRFPPEPNGYLHIGHAKSIALNFGIAQEFPGRCHLRFDDTNPVKEEQEYIDSIQADVRWLGFDWGKNLFFASDYFDRLYEWAEKLIRDGLAYVDDQSQEEIRLARGTLTEPGKNSPFRDRSVDENLDLFRRMKSGEFPNGARVLRAKIDMSSGNINLRDPVLYRILHAHHPRTGTKWSIYPSYDYAHGQSDAIEGITHSICTLEFEDHRPLYDWFIEKLPVPSQPHQYEMARLNLTYTVLSKRVLTQLVRDGHVTGWDDPRMPTMAGMRRRGVPPAALREFVKRIGVAKANSVVDVGMLEFCIREELNRTSQRRMAVLRPLKVVIENYPEGQAETLEAINHPEDASAGTRSIAFSREIYIERDDFMEFPSKNFFRLSPGNEVRLRYAYLIKCTAVIKDNTGDIVELRCIYDPASKGGNAPDGRKVKATMHWLPAAMSVPAEVRIYNQLFANPSPDADNFVADLNSESLEILRDARVELAVAESNSSEPVQFERQGYFVRDKDSTPGKPVFSRTIGLKDTFAKEVKKGQPADTNRTKKSEAVYDPAVAASSIQAAEAHLEAARFGLKDMDIPGRARSGLYNAVVFGRATTFALQNMRKKVPDFEKWYKPIQLELKSDELMSFLFNLRTEIEKTAKQHQGHYAQIGSVDLSEISALPNKPANARGFFIGDSTGGSGWEISMPDGTIAKYYVDLPDSWQIQTGMFLPTAPERYRHTDARVLVGEYLEKMAAIVASARNVFL</sequence>
<dbReference type="Gene3D" id="3.90.800.10">
    <property type="entry name" value="Glutamyl-tRNA Synthetase, Domain 3"/>
    <property type="match status" value="1"/>
</dbReference>
<evidence type="ECO:0000256" key="8">
    <source>
        <dbReference type="ARBA" id="ARBA00048270"/>
    </source>
</evidence>
<feature type="domain" description="tRNA synthetases class I (E and Q) anti-codon binding" evidence="13">
    <location>
        <begin position="459"/>
        <end position="531"/>
    </location>
</feature>
<evidence type="ECO:0000256" key="1">
    <source>
        <dbReference type="ARBA" id="ARBA00005594"/>
    </source>
</evidence>
<evidence type="ECO:0000313" key="14">
    <source>
        <dbReference type="EMBL" id="TWA97147.1"/>
    </source>
</evidence>
<evidence type="ECO:0000256" key="5">
    <source>
        <dbReference type="ARBA" id="ARBA00022840"/>
    </source>
</evidence>
<dbReference type="SUPFAM" id="SSF52374">
    <property type="entry name" value="Nucleotidylyl transferase"/>
    <property type="match status" value="1"/>
</dbReference>
<dbReference type="GO" id="GO:0004819">
    <property type="term" value="F:glutamine-tRNA ligase activity"/>
    <property type="evidence" value="ECO:0007669"/>
    <property type="project" value="UniProtKB-UniRule"/>
</dbReference>
<feature type="binding site" evidence="9">
    <location>
        <begin position="37"/>
        <end position="39"/>
    </location>
    <ligand>
        <name>ATP</name>
        <dbReference type="ChEBI" id="CHEBI:30616"/>
    </ligand>
</feature>
<accession>A0A560DJ57</accession>
<feature type="short sequence motif" description="'HIGH' region" evidence="9">
    <location>
        <begin position="36"/>
        <end position="46"/>
    </location>
</feature>
<dbReference type="InterPro" id="IPR049437">
    <property type="entry name" value="tRNA-synt_1c_C2"/>
</dbReference>
<gene>
    <name evidence="9" type="primary">glnS</name>
    <name evidence="14" type="ORF">FBZ96_106198</name>
</gene>
<dbReference type="InterPro" id="IPR000924">
    <property type="entry name" value="Glu/Gln-tRNA-synth"/>
</dbReference>
<dbReference type="GO" id="GO:0006425">
    <property type="term" value="P:glutaminyl-tRNA aminoacylation"/>
    <property type="evidence" value="ECO:0007669"/>
    <property type="project" value="UniProtKB-UniRule"/>
</dbReference>
<evidence type="ECO:0000256" key="3">
    <source>
        <dbReference type="ARBA" id="ARBA00022598"/>
    </source>
</evidence>
<feature type="binding site" evidence="9">
    <location>
        <position position="233"/>
    </location>
    <ligand>
        <name>ATP</name>
        <dbReference type="ChEBI" id="CHEBI:30616"/>
    </ligand>
</feature>
<dbReference type="NCBIfam" id="TIGR00440">
    <property type="entry name" value="glnS"/>
    <property type="match status" value="1"/>
</dbReference>
<dbReference type="GO" id="GO:0005524">
    <property type="term" value="F:ATP binding"/>
    <property type="evidence" value="ECO:0007669"/>
    <property type="project" value="UniProtKB-UniRule"/>
</dbReference>
<feature type="binding site" evidence="9">
    <location>
        <position position="214"/>
    </location>
    <ligand>
        <name>L-glutamine</name>
        <dbReference type="ChEBI" id="CHEBI:58359"/>
    </ligand>
</feature>
<dbReference type="FunFam" id="1.10.1160.10:FF:000001">
    <property type="entry name" value="Glutamine--tRNA ligase"/>
    <property type="match status" value="1"/>
</dbReference>
<keyword evidence="2 9" id="KW-0963">Cytoplasm</keyword>
<evidence type="ECO:0000256" key="2">
    <source>
        <dbReference type="ARBA" id="ARBA00022490"/>
    </source>
</evidence>
<dbReference type="Pfam" id="PF00749">
    <property type="entry name" value="tRNA-synt_1c"/>
    <property type="match status" value="1"/>
</dbReference>
<comment type="caution">
    <text evidence="9">Lacks conserved residue(s) required for the propagation of feature annotation.</text>
</comment>
<name>A0A560DJ57_9BRAD</name>
<dbReference type="InterPro" id="IPR020061">
    <property type="entry name" value="Glu_tRNA_lig_a-bdl"/>
</dbReference>
<dbReference type="Proteomes" id="UP000319949">
    <property type="component" value="Unassembled WGS sequence"/>
</dbReference>
<dbReference type="InterPro" id="IPR020058">
    <property type="entry name" value="Glu/Gln-tRNA-synth_Ib_cat-dom"/>
</dbReference>
<protein>
    <recommendedName>
        <fullName evidence="9">Glutamine--tRNA ligase</fullName>
        <ecNumber evidence="9">6.1.1.18</ecNumber>
    </recommendedName>
    <alternativeName>
        <fullName evidence="9">Glutaminyl-tRNA synthetase</fullName>
        <shortName evidence="9">GlnRS</shortName>
    </alternativeName>
</protein>
<dbReference type="InterPro" id="IPR004514">
    <property type="entry name" value="Gln-tRNA-synth"/>
</dbReference>
<dbReference type="InterPro" id="IPR001412">
    <property type="entry name" value="aa-tRNA-synth_I_CS"/>
</dbReference>
<dbReference type="PROSITE" id="PS00178">
    <property type="entry name" value="AA_TRNA_LIGASE_I"/>
    <property type="match status" value="1"/>
</dbReference>
<dbReference type="PANTHER" id="PTHR43097:SF5">
    <property type="entry name" value="GLUTAMATE--TRNA LIGASE"/>
    <property type="match status" value="1"/>
</dbReference>
<proteinExistence type="inferred from homology"/>
<dbReference type="Gene3D" id="3.40.50.620">
    <property type="entry name" value="HUPs"/>
    <property type="match status" value="1"/>
</dbReference>
<evidence type="ECO:0000256" key="9">
    <source>
        <dbReference type="HAMAP-Rule" id="MF_00126"/>
    </source>
</evidence>
<evidence type="ECO:0000256" key="7">
    <source>
        <dbReference type="ARBA" id="ARBA00023146"/>
    </source>
</evidence>
<dbReference type="Gene3D" id="2.40.240.10">
    <property type="entry name" value="Ribosomal Protein L25, Chain P"/>
    <property type="match status" value="2"/>
</dbReference>
<dbReference type="InterPro" id="IPR011035">
    <property type="entry name" value="Ribosomal_bL25/Gln-tRNA_synth"/>
</dbReference>
<dbReference type="FunFam" id="3.40.50.620:FF:000037">
    <property type="entry name" value="Glutamine--tRNA ligase cytoplasmic"/>
    <property type="match status" value="1"/>
</dbReference>
<feature type="binding site" evidence="9">
    <location>
        <begin position="263"/>
        <end position="264"/>
    </location>
    <ligand>
        <name>ATP</name>
        <dbReference type="ChEBI" id="CHEBI:30616"/>
    </ligand>
</feature>
<feature type="binding site" evidence="9">
    <location>
        <begin position="43"/>
        <end position="49"/>
    </location>
    <ligand>
        <name>ATP</name>
        <dbReference type="ChEBI" id="CHEBI:30616"/>
    </ligand>
</feature>
<dbReference type="InterPro" id="IPR020059">
    <property type="entry name" value="Glu/Gln-tRNA-synth_Ib_codon-bd"/>
</dbReference>
<keyword evidence="5 9" id="KW-0067">ATP-binding</keyword>
<reference evidence="14 15" key="1">
    <citation type="submission" date="2019-06" db="EMBL/GenBank/DDBJ databases">
        <title>Genomic Encyclopedia of Type Strains, Phase IV (KMG-V): Genome sequencing to study the core and pangenomes of soil and plant-associated prokaryotes.</title>
        <authorList>
            <person name="Whitman W."/>
        </authorList>
    </citation>
    <scope>NUCLEOTIDE SEQUENCE [LARGE SCALE GENOMIC DNA]</scope>
    <source>
        <strain evidence="14 15">BR 510</strain>
    </source>
</reference>
<evidence type="ECO:0000256" key="4">
    <source>
        <dbReference type="ARBA" id="ARBA00022741"/>
    </source>
</evidence>
<dbReference type="InterPro" id="IPR020056">
    <property type="entry name" value="Rbsml_bL25/Gln-tRNA_synth_N"/>
</dbReference>
<dbReference type="Pfam" id="PF03950">
    <property type="entry name" value="tRNA-synt_1c_C"/>
    <property type="match status" value="1"/>
</dbReference>
<dbReference type="InterPro" id="IPR022861">
    <property type="entry name" value="Gln_tRNA_ligase_bac"/>
</dbReference>
<dbReference type="FunFam" id="3.90.800.10:FF:000001">
    <property type="entry name" value="Glutamine--tRNA ligase"/>
    <property type="match status" value="1"/>
</dbReference>
<dbReference type="InterPro" id="IPR014729">
    <property type="entry name" value="Rossmann-like_a/b/a_fold"/>
</dbReference>
<evidence type="ECO:0000259" key="13">
    <source>
        <dbReference type="Pfam" id="PF20974"/>
    </source>
</evidence>
<evidence type="ECO:0000256" key="6">
    <source>
        <dbReference type="ARBA" id="ARBA00022917"/>
    </source>
</evidence>
<feature type="domain" description="Glutamyl/glutaminyl-tRNA synthetase class Ib anti-codon binding" evidence="12">
    <location>
        <begin position="343"/>
        <end position="442"/>
    </location>
</feature>
<comment type="catalytic activity">
    <reaction evidence="8 9">
        <text>tRNA(Gln) + L-glutamine + ATP = L-glutaminyl-tRNA(Gln) + AMP + diphosphate</text>
        <dbReference type="Rhea" id="RHEA:20121"/>
        <dbReference type="Rhea" id="RHEA-COMP:9662"/>
        <dbReference type="Rhea" id="RHEA-COMP:9681"/>
        <dbReference type="ChEBI" id="CHEBI:30616"/>
        <dbReference type="ChEBI" id="CHEBI:33019"/>
        <dbReference type="ChEBI" id="CHEBI:58359"/>
        <dbReference type="ChEBI" id="CHEBI:78442"/>
        <dbReference type="ChEBI" id="CHEBI:78521"/>
        <dbReference type="ChEBI" id="CHEBI:456215"/>
        <dbReference type="EC" id="6.1.1.18"/>
    </reaction>
</comment>
<dbReference type="InterPro" id="IPR050132">
    <property type="entry name" value="Gln/Glu-tRNA_Ligase"/>
</dbReference>
<comment type="caution">
    <text evidence="14">The sequence shown here is derived from an EMBL/GenBank/DDBJ whole genome shotgun (WGS) entry which is preliminary data.</text>
</comment>
<feature type="short sequence motif" description="'KMSKS' region" evidence="9">
    <location>
        <begin position="270"/>
        <end position="274"/>
    </location>
</feature>
<dbReference type="Gene3D" id="1.10.1160.10">
    <property type="entry name" value="Glutamyl-trna Synthetase, Domain 2"/>
    <property type="match status" value="1"/>
</dbReference>
<feature type="binding site" evidence="9">
    <location>
        <position position="69"/>
    </location>
    <ligand>
        <name>L-glutamine</name>
        <dbReference type="ChEBI" id="CHEBI:58359"/>
    </ligand>
</feature>
<dbReference type="PRINTS" id="PR00987">
    <property type="entry name" value="TRNASYNTHGLU"/>
</dbReference>
<dbReference type="Pfam" id="PF20974">
    <property type="entry name" value="tRNA-synt_1c_C2"/>
    <property type="match status" value="1"/>
</dbReference>
<organism evidence="14 15">
    <name type="scientific">Bradyrhizobium stylosanthis</name>
    <dbReference type="NCBI Taxonomy" id="1803665"/>
    <lineage>
        <taxon>Bacteria</taxon>
        <taxon>Pseudomonadati</taxon>
        <taxon>Pseudomonadota</taxon>
        <taxon>Alphaproteobacteria</taxon>
        <taxon>Hyphomicrobiales</taxon>
        <taxon>Nitrobacteraceae</taxon>
        <taxon>Bradyrhizobium</taxon>
    </lineage>
</organism>
<dbReference type="RefSeq" id="WP_283812224.1">
    <property type="nucleotide sequence ID" value="NZ_VITK01000006.1"/>
</dbReference>
<dbReference type="EC" id="6.1.1.18" evidence="9"/>
<evidence type="ECO:0000259" key="11">
    <source>
        <dbReference type="Pfam" id="PF00749"/>
    </source>
</evidence>
<feature type="domain" description="Glutamyl/glutaminyl-tRNA synthetase class Ib catalytic" evidence="11">
    <location>
        <begin position="29"/>
        <end position="339"/>
    </location>
</feature>